<evidence type="ECO:0000256" key="11">
    <source>
        <dbReference type="ARBA" id="ARBA00022833"/>
    </source>
</evidence>
<dbReference type="GO" id="GO:0005634">
    <property type="term" value="C:nucleus"/>
    <property type="evidence" value="ECO:0007669"/>
    <property type="project" value="UniProtKB-SubCell"/>
</dbReference>
<dbReference type="GO" id="GO:0120501">
    <property type="term" value="F:F-actin monooxygenase activity"/>
    <property type="evidence" value="ECO:0007669"/>
    <property type="project" value="UniProtKB-EC"/>
</dbReference>
<dbReference type="InterPro" id="IPR036188">
    <property type="entry name" value="FAD/NAD-bd_sf"/>
</dbReference>
<feature type="domain" description="Calponin-homology (CH)" evidence="23">
    <location>
        <begin position="90"/>
        <end position="198"/>
    </location>
</feature>
<proteinExistence type="inferred from homology"/>
<keyword evidence="16" id="KW-0175">Coiled coil</keyword>
<dbReference type="Pfam" id="PF25413">
    <property type="entry name" value="Rossman_Mical"/>
    <property type="match status" value="1"/>
</dbReference>
<dbReference type="PROSITE" id="PS00478">
    <property type="entry name" value="LIM_DOMAIN_1"/>
    <property type="match status" value="1"/>
</dbReference>
<dbReference type="PANTHER" id="PTHR23167:SF51">
    <property type="entry name" value="[F-ACTIN]-MONOOXYGENASE MICAL3"/>
    <property type="match status" value="1"/>
</dbReference>
<evidence type="ECO:0000256" key="16">
    <source>
        <dbReference type="ARBA" id="ARBA00023054"/>
    </source>
</evidence>
<dbReference type="SMART" id="SM00033">
    <property type="entry name" value="CH"/>
    <property type="match status" value="1"/>
</dbReference>
<dbReference type="SUPFAM" id="SSF57716">
    <property type="entry name" value="Glucocorticoid receptor-like (DNA-binding domain)"/>
    <property type="match status" value="1"/>
</dbReference>
<keyword evidence="18" id="KW-0206">Cytoskeleton</keyword>
<dbReference type="Pfam" id="PF00307">
    <property type="entry name" value="CH"/>
    <property type="match status" value="1"/>
</dbReference>
<dbReference type="GO" id="GO:0046872">
    <property type="term" value="F:metal ion binding"/>
    <property type="evidence" value="ECO:0007669"/>
    <property type="project" value="UniProtKB-KW"/>
</dbReference>
<comment type="cofactor">
    <cofactor evidence="1">
        <name>FAD</name>
        <dbReference type="ChEBI" id="CHEBI:57692"/>
    </cofactor>
</comment>
<evidence type="ECO:0000256" key="4">
    <source>
        <dbReference type="ARBA" id="ARBA00008223"/>
    </source>
</evidence>
<keyword evidence="15 21" id="KW-0440">LIM domain</keyword>
<evidence type="ECO:0000256" key="17">
    <source>
        <dbReference type="ARBA" id="ARBA00023203"/>
    </source>
</evidence>
<dbReference type="Proteomes" id="UP001460270">
    <property type="component" value="Unassembled WGS sequence"/>
</dbReference>
<sequence>MSYRCSRSNFQFQYRFDTAVDFVDTELLLSPDNVDQNALQLYAREAADFSTNHQLPSLDFAMNHYGQPDVAMFDFTCMYASEHAAMFYQRHSHQLLVTLVGDSLLEERTRGYSGVTIHDLTTSWKNGLALCALIHSYSPELIDYHSLDKSEVEENIQLAFDVAERELGISPLITVDELLSVGEPDSLSMVMYLSHFYQLLSNTPPAGSLSQFAEFRGALITPVSLFSRLGYSPSRKRTPTFYRSYSCCCPAGGGNVPSVSDSPSSSEATAQLPAWRLKKRTQQQEMMSFRFKERIKSHQAAGLAGSSDTCFFCKQHVYVMERMSAEGLFFHRGCLMCDYCGCSLRITTYIYDRPSGRFFCPEHFNLGSQATTARKRRLPSDRDISHRTSIVSLIPSFTGSSTDSLISTAAERRRSSVASLMEAALNKKQTATPERIELENCRRCSTNIETKPLNELEEPQEVSEETLNEFNLSVESHASKSRLKSRSSSESDDEKPEGKSQGHTSDIFSSMRGAMQLQAYLRDKSDETELECDEDDEEEEGEVDEDENDSCEVESTDNSQSNPSMEEDKQTEALLHSKASSTASFVTTAGSSSCCSLESKERDTNTASSMETVPCFSSLGELQSLGSFKDISPEIPPKSLLPQQTVRESEQKEIESAEQRERSQVGAQHLPPIQAVGESLLLHLKGLKDTPALRQSDESVARVFLRATLSGNVKKRSRKERASFPRGEMLTKNSANQRRPMDYRRVTLSEESELETSTLLKRCSLTPRTNLQLELFELTSEIQKVSFKDEKNKQPAYVPHALAFKRSYDLKKTTPKERASNADTDGGSSCPTEVVGVLVKAQEPSSLSVKETFFQKKSDRDDEDLDAKITRRVQRAARKQAKQEQLKRLHKAQVIQRQLQQVEEKQRLLEARGVAVEKALRGEADYWGESGGSQDFDVYLGGLGKLENPALMQQWFQLVQQKNALVHYESELMIFARELELEDRQSRLQQELRERMAVDDHLKGAPELEEERLILEEMLEVVEQRDALVSLLEQQRLQESQEEHDLEALMLTKGLGLNWD</sequence>
<dbReference type="Gene3D" id="2.10.110.10">
    <property type="entry name" value="Cysteine Rich Protein"/>
    <property type="match status" value="1"/>
</dbReference>
<dbReference type="PROSITE" id="PS50023">
    <property type="entry name" value="LIM_DOMAIN_2"/>
    <property type="match status" value="1"/>
</dbReference>
<comment type="subcellular location">
    <subcellularLocation>
        <location evidence="3">Cytoplasm</location>
        <location evidence="3">Cytoskeleton</location>
    </subcellularLocation>
    <subcellularLocation>
        <location evidence="2">Nucleus</location>
    </subcellularLocation>
</comment>
<keyword evidence="11 21" id="KW-0862">Zinc</keyword>
<dbReference type="GO" id="GO:0005856">
    <property type="term" value="C:cytoskeleton"/>
    <property type="evidence" value="ECO:0007669"/>
    <property type="project" value="UniProtKB-SubCell"/>
</dbReference>
<dbReference type="InterPro" id="IPR036872">
    <property type="entry name" value="CH_dom_sf"/>
</dbReference>
<feature type="region of interest" description="Disordered" evidence="22">
    <location>
        <begin position="630"/>
        <end position="666"/>
    </location>
</feature>
<dbReference type="SMART" id="SM01203">
    <property type="entry name" value="DUF3585"/>
    <property type="match status" value="1"/>
</dbReference>
<evidence type="ECO:0000256" key="13">
    <source>
        <dbReference type="ARBA" id="ARBA00023002"/>
    </source>
</evidence>
<keyword evidence="12" id="KW-0521">NADP</keyword>
<dbReference type="SMART" id="SM00132">
    <property type="entry name" value="LIM"/>
    <property type="match status" value="1"/>
</dbReference>
<dbReference type="InterPro" id="IPR001715">
    <property type="entry name" value="CH_dom"/>
</dbReference>
<dbReference type="GO" id="GO:0003779">
    <property type="term" value="F:actin binding"/>
    <property type="evidence" value="ECO:0007669"/>
    <property type="project" value="UniProtKB-KW"/>
</dbReference>
<evidence type="ECO:0000256" key="15">
    <source>
        <dbReference type="ARBA" id="ARBA00023038"/>
    </source>
</evidence>
<keyword evidence="9 21" id="KW-0479">Metal-binding</keyword>
<evidence type="ECO:0000259" key="23">
    <source>
        <dbReference type="PROSITE" id="PS50021"/>
    </source>
</evidence>
<dbReference type="AlphaFoldDB" id="A0AAW0NCF6"/>
<feature type="compositionally biased region" description="Basic and acidic residues" evidence="22">
    <location>
        <begin position="647"/>
        <end position="663"/>
    </location>
</feature>
<comment type="caution">
    <text evidence="26">The sequence shown here is derived from an EMBL/GenBank/DDBJ whole genome shotgun (WGS) entry which is preliminary data.</text>
</comment>
<evidence type="ECO:0000256" key="19">
    <source>
        <dbReference type="ARBA" id="ARBA00023242"/>
    </source>
</evidence>
<keyword evidence="14" id="KW-0503">Monooxygenase</keyword>
<comment type="catalytic activity">
    <reaction evidence="20">
        <text>L-methionyl-[F-actin] + NADPH + O2 + H(+) = L-methionyl-(R)-S-oxide-[F-actin] + NADP(+) + H2O</text>
        <dbReference type="Rhea" id="RHEA:51308"/>
        <dbReference type="Rhea" id="RHEA-COMP:12953"/>
        <dbReference type="Rhea" id="RHEA-COMP:12956"/>
        <dbReference type="ChEBI" id="CHEBI:15377"/>
        <dbReference type="ChEBI" id="CHEBI:15378"/>
        <dbReference type="ChEBI" id="CHEBI:15379"/>
        <dbReference type="ChEBI" id="CHEBI:16044"/>
        <dbReference type="ChEBI" id="CHEBI:45764"/>
        <dbReference type="ChEBI" id="CHEBI:57783"/>
        <dbReference type="ChEBI" id="CHEBI:58349"/>
        <dbReference type="EC" id="1.14.13.225"/>
    </reaction>
</comment>
<dbReference type="PROSITE" id="PS51848">
    <property type="entry name" value="BMERB"/>
    <property type="match status" value="1"/>
</dbReference>
<feature type="domain" description="BMERB" evidence="25">
    <location>
        <begin position="882"/>
        <end position="1048"/>
    </location>
</feature>
<evidence type="ECO:0000256" key="8">
    <source>
        <dbReference type="ARBA" id="ARBA00022630"/>
    </source>
</evidence>
<dbReference type="InterPro" id="IPR001781">
    <property type="entry name" value="Znf_LIM"/>
</dbReference>
<dbReference type="EC" id="1.14.13.225" evidence="5"/>
<evidence type="ECO:0000256" key="22">
    <source>
        <dbReference type="SAM" id="MobiDB-lite"/>
    </source>
</evidence>
<dbReference type="SUPFAM" id="SSF47576">
    <property type="entry name" value="Calponin-homology domain, CH-domain"/>
    <property type="match status" value="1"/>
</dbReference>
<feature type="domain" description="LIM zinc-binding" evidence="24">
    <location>
        <begin position="308"/>
        <end position="370"/>
    </location>
</feature>
<keyword evidence="10" id="KW-0274">FAD</keyword>
<dbReference type="InterPro" id="IPR022735">
    <property type="entry name" value="bMERB_dom"/>
</dbReference>
<evidence type="ECO:0000256" key="7">
    <source>
        <dbReference type="ARBA" id="ARBA00022490"/>
    </source>
</evidence>
<keyword evidence="8" id="KW-0285">Flavoprotein</keyword>
<evidence type="ECO:0000259" key="25">
    <source>
        <dbReference type="PROSITE" id="PS51848"/>
    </source>
</evidence>
<keyword evidence="13" id="KW-0560">Oxidoreductase</keyword>
<evidence type="ECO:0000256" key="9">
    <source>
        <dbReference type="ARBA" id="ARBA00022723"/>
    </source>
</evidence>
<dbReference type="InterPro" id="IPR057494">
    <property type="entry name" value="Rossman_Mical"/>
</dbReference>
<protein>
    <recommendedName>
        <fullName evidence="5">F-actin monooxygenase</fullName>
        <ecNumber evidence="5">1.14.13.225</ecNumber>
    </recommendedName>
</protein>
<evidence type="ECO:0000256" key="5">
    <source>
        <dbReference type="ARBA" id="ARBA00012709"/>
    </source>
</evidence>
<evidence type="ECO:0000313" key="26">
    <source>
        <dbReference type="EMBL" id="KAK7896722.1"/>
    </source>
</evidence>
<feature type="compositionally biased region" description="Acidic residues" evidence="22">
    <location>
        <begin position="528"/>
        <end position="555"/>
    </location>
</feature>
<reference evidence="27" key="1">
    <citation type="submission" date="2024-04" db="EMBL/GenBank/DDBJ databases">
        <title>Salinicola lusitanus LLJ914,a marine bacterium isolated from the Okinawa Trough.</title>
        <authorList>
            <person name="Li J."/>
        </authorList>
    </citation>
    <scope>NUCLEOTIDE SEQUENCE [LARGE SCALE GENOMIC DNA]</scope>
</reference>
<comment type="similarity">
    <text evidence="4">Belongs to the Mical family.</text>
</comment>
<dbReference type="Gene3D" id="3.50.50.60">
    <property type="entry name" value="FAD/NAD(P)-binding domain"/>
    <property type="match status" value="1"/>
</dbReference>
<evidence type="ECO:0000256" key="21">
    <source>
        <dbReference type="PROSITE-ProRule" id="PRU00125"/>
    </source>
</evidence>
<dbReference type="PANTHER" id="PTHR23167">
    <property type="entry name" value="CALPONIN HOMOLOGY DOMAIN-CONTAINING PROTEIN DDB_G0272472-RELATED"/>
    <property type="match status" value="1"/>
</dbReference>
<dbReference type="EMBL" id="JBBPFD010000015">
    <property type="protein sequence ID" value="KAK7896722.1"/>
    <property type="molecule type" value="Genomic_DNA"/>
</dbReference>
<evidence type="ECO:0000259" key="24">
    <source>
        <dbReference type="PROSITE" id="PS50023"/>
    </source>
</evidence>
<evidence type="ECO:0000256" key="2">
    <source>
        <dbReference type="ARBA" id="ARBA00004123"/>
    </source>
</evidence>
<keyword evidence="6" id="KW-0268">Exocytosis</keyword>
<dbReference type="Pfam" id="PF12130">
    <property type="entry name" value="bMERB_dom"/>
    <property type="match status" value="1"/>
</dbReference>
<dbReference type="GO" id="GO:0006887">
    <property type="term" value="P:exocytosis"/>
    <property type="evidence" value="ECO:0007669"/>
    <property type="project" value="UniProtKB-KW"/>
</dbReference>
<evidence type="ECO:0000256" key="3">
    <source>
        <dbReference type="ARBA" id="ARBA00004245"/>
    </source>
</evidence>
<keyword evidence="17" id="KW-0009">Actin-binding</keyword>
<keyword evidence="7" id="KW-0963">Cytoplasm</keyword>
<feature type="region of interest" description="Disordered" evidence="22">
    <location>
        <begin position="521"/>
        <end position="609"/>
    </location>
</feature>
<keyword evidence="27" id="KW-1185">Reference proteome</keyword>
<accession>A0AAW0NCF6</accession>
<keyword evidence="19" id="KW-0539">Nucleus</keyword>
<organism evidence="26 27">
    <name type="scientific">Mugilogobius chulae</name>
    <name type="common">yellowstripe goby</name>
    <dbReference type="NCBI Taxonomy" id="88201"/>
    <lineage>
        <taxon>Eukaryota</taxon>
        <taxon>Metazoa</taxon>
        <taxon>Chordata</taxon>
        <taxon>Craniata</taxon>
        <taxon>Vertebrata</taxon>
        <taxon>Euteleostomi</taxon>
        <taxon>Actinopterygii</taxon>
        <taxon>Neopterygii</taxon>
        <taxon>Teleostei</taxon>
        <taxon>Neoteleostei</taxon>
        <taxon>Acanthomorphata</taxon>
        <taxon>Gobiaria</taxon>
        <taxon>Gobiiformes</taxon>
        <taxon>Gobioidei</taxon>
        <taxon>Gobiidae</taxon>
        <taxon>Gobionellinae</taxon>
        <taxon>Mugilogobius</taxon>
    </lineage>
</organism>
<dbReference type="PROSITE" id="PS50021">
    <property type="entry name" value="CH"/>
    <property type="match status" value="1"/>
</dbReference>
<feature type="compositionally biased region" description="Polar residues" evidence="22">
    <location>
        <begin position="578"/>
        <end position="596"/>
    </location>
</feature>
<evidence type="ECO:0000313" key="27">
    <source>
        <dbReference type="Proteomes" id="UP001460270"/>
    </source>
</evidence>
<name>A0AAW0NCF6_9GOBI</name>
<evidence type="ECO:0000256" key="1">
    <source>
        <dbReference type="ARBA" id="ARBA00001974"/>
    </source>
</evidence>
<evidence type="ECO:0000256" key="10">
    <source>
        <dbReference type="ARBA" id="ARBA00022827"/>
    </source>
</evidence>
<gene>
    <name evidence="26" type="ORF">WMY93_022047</name>
</gene>
<evidence type="ECO:0000256" key="6">
    <source>
        <dbReference type="ARBA" id="ARBA00022483"/>
    </source>
</evidence>
<evidence type="ECO:0000256" key="12">
    <source>
        <dbReference type="ARBA" id="ARBA00022857"/>
    </source>
</evidence>
<dbReference type="InterPro" id="IPR050540">
    <property type="entry name" value="F-actin_Monoox_Mical"/>
</dbReference>
<evidence type="ECO:0000256" key="20">
    <source>
        <dbReference type="ARBA" id="ARBA00049522"/>
    </source>
</evidence>
<evidence type="ECO:0000256" key="14">
    <source>
        <dbReference type="ARBA" id="ARBA00023033"/>
    </source>
</evidence>
<feature type="region of interest" description="Disordered" evidence="22">
    <location>
        <begin position="472"/>
        <end position="508"/>
    </location>
</feature>
<evidence type="ECO:0000256" key="18">
    <source>
        <dbReference type="ARBA" id="ARBA00023212"/>
    </source>
</evidence>